<dbReference type="RefSeq" id="WP_039982960.1">
    <property type="nucleotide sequence ID" value="NZ_BAOJ01000150.1"/>
</dbReference>
<dbReference type="AlphaFoldDB" id="A0A511QJ91"/>
<dbReference type="Proteomes" id="UP000321922">
    <property type="component" value="Unassembled WGS sequence"/>
</dbReference>
<keyword evidence="2" id="KW-1185">Reference proteome</keyword>
<dbReference type="InterPro" id="IPR006521">
    <property type="entry name" value="Tail_protein_I"/>
</dbReference>
<name>A0A511QJ91_9VIBR</name>
<accession>A0A511QJ91</accession>
<comment type="caution">
    <text evidence="1">The sequence shown here is derived from an EMBL/GenBank/DDBJ whole genome shotgun (WGS) entry which is preliminary data.</text>
</comment>
<dbReference type="EMBL" id="BJXJ01000050">
    <property type="protein sequence ID" value="GEM77349.1"/>
    <property type="molecule type" value="Genomic_DNA"/>
</dbReference>
<proteinExistence type="predicted"/>
<evidence type="ECO:0000313" key="1">
    <source>
        <dbReference type="EMBL" id="GEM77349.1"/>
    </source>
</evidence>
<reference evidence="1 2" key="1">
    <citation type="submission" date="2019-07" db="EMBL/GenBank/DDBJ databases">
        <title>Whole genome shotgun sequence of Vibrio sagamiensis NBRC 104589.</title>
        <authorList>
            <person name="Hosoyama A."/>
            <person name="Uohara A."/>
            <person name="Ohji S."/>
            <person name="Ichikawa N."/>
        </authorList>
    </citation>
    <scope>NUCLEOTIDE SEQUENCE [LARGE SCALE GENOMIC DNA]</scope>
    <source>
        <strain evidence="1 2">NBRC 104589</strain>
    </source>
</reference>
<dbReference type="Pfam" id="PF09684">
    <property type="entry name" value="Tail_P2_I"/>
    <property type="match status" value="1"/>
</dbReference>
<gene>
    <name evidence="1" type="ORF">VSA01S_34610</name>
</gene>
<dbReference type="OrthoDB" id="5674874at2"/>
<evidence type="ECO:0008006" key="3">
    <source>
        <dbReference type="Google" id="ProtNLM"/>
    </source>
</evidence>
<sequence length="193" mass="22583">MEEHDKQAPTLPSRQIPWWMDGQTLAKSLKEPHFLAAGLQQFWGKLRRVMLYPLAQLDPMTCSERLLSVLAWDRDITRFYQEPTTLFRKRVKYAFVNARDAGEMHGFIEIFKRLGVGVVEIDERTPGRDWDIITIRLSDKQLANNHDLLATLLQQYGRTCRRYEYQVIDTTPMCLTVSPLDWDHQCTVATLKE</sequence>
<protein>
    <recommendedName>
        <fullName evidence="3">Phage tail protein</fullName>
    </recommendedName>
</protein>
<organism evidence="1 2">
    <name type="scientific">Vibrio sagamiensis NBRC 104589</name>
    <dbReference type="NCBI Taxonomy" id="1219064"/>
    <lineage>
        <taxon>Bacteria</taxon>
        <taxon>Pseudomonadati</taxon>
        <taxon>Pseudomonadota</taxon>
        <taxon>Gammaproteobacteria</taxon>
        <taxon>Vibrionales</taxon>
        <taxon>Vibrionaceae</taxon>
        <taxon>Vibrio</taxon>
    </lineage>
</organism>
<evidence type="ECO:0000313" key="2">
    <source>
        <dbReference type="Proteomes" id="UP000321922"/>
    </source>
</evidence>